<keyword evidence="3 6" id="KW-0238">DNA-binding</keyword>
<dbReference type="InterPro" id="IPR001766">
    <property type="entry name" value="Fork_head_dom"/>
</dbReference>
<dbReference type="Gene3D" id="1.10.10.10">
    <property type="entry name" value="Winged helix-like DNA-binding domain superfamily/Winged helix DNA-binding domain"/>
    <property type="match status" value="1"/>
</dbReference>
<dbReference type="GO" id="GO:0005634">
    <property type="term" value="C:nucleus"/>
    <property type="evidence" value="ECO:0007669"/>
    <property type="project" value="UniProtKB-SubCell"/>
</dbReference>
<feature type="compositionally biased region" description="Low complexity" evidence="7">
    <location>
        <begin position="141"/>
        <end position="150"/>
    </location>
</feature>
<dbReference type="InterPro" id="IPR036390">
    <property type="entry name" value="WH_DNA-bd_sf"/>
</dbReference>
<name>A0A0M3JRX9_ANISI</name>
<feature type="compositionally biased region" description="Polar residues" evidence="7">
    <location>
        <begin position="116"/>
        <end position="131"/>
    </location>
</feature>
<dbReference type="GO" id="GO:0009653">
    <property type="term" value="P:anatomical structure morphogenesis"/>
    <property type="evidence" value="ECO:0007669"/>
    <property type="project" value="TreeGrafter"/>
</dbReference>
<dbReference type="PANTHER" id="PTHR11829:SF402">
    <property type="entry name" value="FORK HEAD DOMAIN-CONTAINING PROTEIN FD3-RELATED"/>
    <property type="match status" value="1"/>
</dbReference>
<comment type="subcellular location">
    <subcellularLocation>
        <location evidence="1 6">Nucleus</location>
    </subcellularLocation>
</comment>
<keyword evidence="2" id="KW-0805">Transcription regulation</keyword>
<reference evidence="9 10" key="2">
    <citation type="submission" date="2018-11" db="EMBL/GenBank/DDBJ databases">
        <authorList>
            <consortium name="Pathogen Informatics"/>
        </authorList>
    </citation>
    <scope>NUCLEOTIDE SEQUENCE [LARGE SCALE GENOMIC DNA]</scope>
</reference>
<organism evidence="11">
    <name type="scientific">Anisakis simplex</name>
    <name type="common">Herring worm</name>
    <dbReference type="NCBI Taxonomy" id="6269"/>
    <lineage>
        <taxon>Eukaryota</taxon>
        <taxon>Metazoa</taxon>
        <taxon>Ecdysozoa</taxon>
        <taxon>Nematoda</taxon>
        <taxon>Chromadorea</taxon>
        <taxon>Rhabditida</taxon>
        <taxon>Spirurina</taxon>
        <taxon>Ascaridomorpha</taxon>
        <taxon>Ascaridoidea</taxon>
        <taxon>Anisakidae</taxon>
        <taxon>Anisakis</taxon>
        <taxon>Anisakis simplex complex</taxon>
    </lineage>
</organism>
<dbReference type="InterPro" id="IPR050211">
    <property type="entry name" value="FOX_domain-containing"/>
</dbReference>
<evidence type="ECO:0000259" key="8">
    <source>
        <dbReference type="PROSITE" id="PS50039"/>
    </source>
</evidence>
<feature type="domain" description="Fork-head" evidence="8">
    <location>
        <begin position="221"/>
        <end position="315"/>
    </location>
</feature>
<dbReference type="PROSITE" id="PS50039">
    <property type="entry name" value="FORK_HEAD_3"/>
    <property type="match status" value="1"/>
</dbReference>
<proteinExistence type="predicted"/>
<keyword evidence="10" id="KW-1185">Reference proteome</keyword>
<accession>A0A0M3JRX9</accession>
<evidence type="ECO:0000256" key="4">
    <source>
        <dbReference type="ARBA" id="ARBA00023163"/>
    </source>
</evidence>
<dbReference type="SMART" id="SM00339">
    <property type="entry name" value="FH"/>
    <property type="match status" value="1"/>
</dbReference>
<evidence type="ECO:0000256" key="5">
    <source>
        <dbReference type="ARBA" id="ARBA00023242"/>
    </source>
</evidence>
<evidence type="ECO:0000256" key="6">
    <source>
        <dbReference type="PROSITE-ProRule" id="PRU00089"/>
    </source>
</evidence>
<evidence type="ECO:0000256" key="7">
    <source>
        <dbReference type="SAM" id="MobiDB-lite"/>
    </source>
</evidence>
<dbReference type="PANTHER" id="PTHR11829">
    <property type="entry name" value="FORKHEAD BOX PROTEIN"/>
    <property type="match status" value="1"/>
</dbReference>
<dbReference type="AlphaFoldDB" id="A0A0M3JRX9"/>
<dbReference type="InterPro" id="IPR030456">
    <property type="entry name" value="TF_fork_head_CS_2"/>
</dbReference>
<keyword evidence="5 6" id="KW-0539">Nucleus</keyword>
<dbReference type="Proteomes" id="UP000267096">
    <property type="component" value="Unassembled WGS sequence"/>
</dbReference>
<feature type="compositionally biased region" description="Polar residues" evidence="7">
    <location>
        <begin position="179"/>
        <end position="193"/>
    </location>
</feature>
<protein>
    <submittedName>
        <fullName evidence="11">Fork-head domain-containing protein</fullName>
    </submittedName>
</protein>
<evidence type="ECO:0000256" key="2">
    <source>
        <dbReference type="ARBA" id="ARBA00023015"/>
    </source>
</evidence>
<evidence type="ECO:0000256" key="3">
    <source>
        <dbReference type="ARBA" id="ARBA00023125"/>
    </source>
</evidence>
<dbReference type="InterPro" id="IPR036388">
    <property type="entry name" value="WH-like_DNA-bd_sf"/>
</dbReference>
<dbReference type="PRINTS" id="PR00053">
    <property type="entry name" value="FORKHEAD"/>
</dbReference>
<dbReference type="OrthoDB" id="5402974at2759"/>
<evidence type="ECO:0000313" key="11">
    <source>
        <dbReference type="WBParaSite" id="ASIM_0001069201-mRNA-1"/>
    </source>
</evidence>
<feature type="compositionally biased region" description="Polar residues" evidence="7">
    <location>
        <begin position="159"/>
        <end position="172"/>
    </location>
</feature>
<feature type="DNA-binding region" description="Fork-head" evidence="6">
    <location>
        <begin position="221"/>
        <end position="315"/>
    </location>
</feature>
<dbReference type="GO" id="GO:0030154">
    <property type="term" value="P:cell differentiation"/>
    <property type="evidence" value="ECO:0007669"/>
    <property type="project" value="TreeGrafter"/>
</dbReference>
<dbReference type="GO" id="GO:0000978">
    <property type="term" value="F:RNA polymerase II cis-regulatory region sequence-specific DNA binding"/>
    <property type="evidence" value="ECO:0007669"/>
    <property type="project" value="TreeGrafter"/>
</dbReference>
<evidence type="ECO:0000313" key="10">
    <source>
        <dbReference type="Proteomes" id="UP000267096"/>
    </source>
</evidence>
<reference evidence="11" key="1">
    <citation type="submission" date="2017-02" db="UniProtKB">
        <authorList>
            <consortium name="WormBaseParasite"/>
        </authorList>
    </citation>
    <scope>IDENTIFICATION</scope>
</reference>
<keyword evidence="4" id="KW-0804">Transcription</keyword>
<dbReference type="Pfam" id="PF00250">
    <property type="entry name" value="Forkhead"/>
    <property type="match status" value="1"/>
</dbReference>
<dbReference type="FunFam" id="1.10.10.10:FF:000016">
    <property type="entry name" value="Forkhead box protein I1"/>
    <property type="match status" value="1"/>
</dbReference>
<dbReference type="WBParaSite" id="ASIM_0001069201-mRNA-1">
    <property type="protein sequence ID" value="ASIM_0001069201-mRNA-1"/>
    <property type="gene ID" value="ASIM_0001069201"/>
</dbReference>
<sequence length="436" mass="47944">MSGTMRFSMDAILCGDERCSKADSALTKSRKRHHDNDDNCPLKTRIIEHCWHKCKDNETPTVNILATSTSTTLSLSASCSPPSYVENELENDDDVVKCPEEARLTVTQSQLDAIDMSASSEQPTCSSSGSNIAADERPYATTTSHSSYSPSHHHLLGIYNNSKESSASPTSQSRERSPRSNSNLESYSEQQEFSSDEEGPSGEGSRSNSERNNRSKSSAAKPAYSYIALIAMAILNSPEKKLTLSQICDFIINRFQYYRDKFPAWQNSIRHNLSLNDCFVKIPREPGNPGKGNYWALDPKAEDMFDNGSFLRRRKRFKRHPSTNDFQTLPFNAAAPPFIPASPFMHFMAPMPRLAALRNAPVPYPASAVTTAAARLPEGFPPRIGTPRAAVIQATVAAPPFAFVSTGMPANVDHQKLLAAMAARVTSSINNESPTK</sequence>
<feature type="region of interest" description="Disordered" evidence="7">
    <location>
        <begin position="116"/>
        <end position="218"/>
    </location>
</feature>
<evidence type="ECO:0000256" key="1">
    <source>
        <dbReference type="ARBA" id="ARBA00004123"/>
    </source>
</evidence>
<dbReference type="SUPFAM" id="SSF46785">
    <property type="entry name" value="Winged helix' DNA-binding domain"/>
    <property type="match status" value="1"/>
</dbReference>
<dbReference type="GO" id="GO:0000981">
    <property type="term" value="F:DNA-binding transcription factor activity, RNA polymerase II-specific"/>
    <property type="evidence" value="ECO:0007669"/>
    <property type="project" value="TreeGrafter"/>
</dbReference>
<dbReference type="EMBL" id="UYRR01030990">
    <property type="protein sequence ID" value="VDK42612.1"/>
    <property type="molecule type" value="Genomic_DNA"/>
</dbReference>
<gene>
    <name evidence="9" type="ORF">ASIM_LOCUS10250</name>
</gene>
<dbReference type="PROSITE" id="PS00658">
    <property type="entry name" value="FORK_HEAD_2"/>
    <property type="match status" value="1"/>
</dbReference>
<evidence type="ECO:0000313" key="9">
    <source>
        <dbReference type="EMBL" id="VDK42612.1"/>
    </source>
</evidence>